<protein>
    <submittedName>
        <fullName evidence="9">Duplicated orphan permease</fullName>
    </submittedName>
</protein>
<evidence type="ECO:0000256" key="1">
    <source>
        <dbReference type="ARBA" id="ARBA00004651"/>
    </source>
</evidence>
<dbReference type="GO" id="GO:0022857">
    <property type="term" value="F:transmembrane transporter activity"/>
    <property type="evidence" value="ECO:0007669"/>
    <property type="project" value="TreeGrafter"/>
</dbReference>
<dbReference type="PANTHER" id="PTHR30572">
    <property type="entry name" value="MEMBRANE COMPONENT OF TRANSPORTER-RELATED"/>
    <property type="match status" value="1"/>
</dbReference>
<feature type="transmembrane region" description="Helical" evidence="6">
    <location>
        <begin position="767"/>
        <end position="789"/>
    </location>
</feature>
<dbReference type="GO" id="GO:0005886">
    <property type="term" value="C:plasma membrane"/>
    <property type="evidence" value="ECO:0007669"/>
    <property type="project" value="UniProtKB-SubCell"/>
</dbReference>
<evidence type="ECO:0000256" key="2">
    <source>
        <dbReference type="ARBA" id="ARBA00022475"/>
    </source>
</evidence>
<feature type="transmembrane region" description="Helical" evidence="6">
    <location>
        <begin position="21"/>
        <end position="41"/>
    </location>
</feature>
<sequence>MLATYFKTTTRSLWKNKTYSFLNIFGLAIGMACAGLIFLWVEDEMTFDNFHVKQDRLYITKVNSDMDNGVTTHTSTPGVMAPAMKAELPGIANTCRYTEEGTSLLFTIGDKPLYATGRYAEASLFDMFTLPFVQGNPKTAFAQLYSLVITEKTARKFFGTEKNALGKTVRVNREQDYVVTGVLKDLPANSTLQFEWIAPFEIYYRKSPWAQRWENSCLTTFVELKPGVTQASVDKLLYNYIKQRVPGAIIHPFLFNMRYWRLYGEFRNGKPTGSGRIMYVRLFTTIAWIILLIACINFMNLATARSEKRAREVGVRKVLGVGKSGLVLQFMSEALAMAFIAAIAAVLIMALFLPAFNMLVQKELVLGLQQPLHLTALLGITLVCGIVAGSYPSFYLSSFNPVAVLKGLQAKTGSATFIRKGLVIMQFAMSIMLIIGTIIIYQQIQHVKHRNLGFNKDNLIQMNLQGDMLKSFPVIKQDLLNTGVVTNVSLADHETIYSGNNTTDLDWAGKPPGSQILVSQRVVSPEYINVAGMQLVDGRDFKPSDIVEMTEDATPRDSTVKYLNVLVTAAMARLLGEGSAIGKIISMPGNVPNQNFTLRVIGVVNDYVYGNMYGKPDPVIFFCLPQAATFMYIRIKQQSDTEAALDKIAGVMKKDNPDYPFEYGFVDAQFNNMFMSEMLVSKLSRVFAVLAILISCLGLFGLAAYTAERRTKEIGVRKVLGASVFNITRLLSKDFLRLVIVAAVIAFPVTWWIMSSWLQQYSYRISIQWWVFIMAGVLAMIIALGTISFQSVKAALANPIKSLRSE</sequence>
<dbReference type="STRING" id="573321.SAMN04488505_101317"/>
<feature type="transmembrane region" description="Helical" evidence="6">
    <location>
        <begin position="735"/>
        <end position="755"/>
    </location>
</feature>
<feature type="domain" description="MacB-like periplasmic core" evidence="8">
    <location>
        <begin position="429"/>
        <end position="649"/>
    </location>
</feature>
<evidence type="ECO:0000256" key="6">
    <source>
        <dbReference type="SAM" id="Phobius"/>
    </source>
</evidence>
<proteinExistence type="predicted"/>
<dbReference type="PROSITE" id="PS51257">
    <property type="entry name" value="PROKAR_LIPOPROTEIN"/>
    <property type="match status" value="1"/>
</dbReference>
<organism evidence="9 10">
    <name type="scientific">Chitinophaga rupis</name>
    <dbReference type="NCBI Taxonomy" id="573321"/>
    <lineage>
        <taxon>Bacteria</taxon>
        <taxon>Pseudomonadati</taxon>
        <taxon>Bacteroidota</taxon>
        <taxon>Chitinophagia</taxon>
        <taxon>Chitinophagales</taxon>
        <taxon>Chitinophagaceae</taxon>
        <taxon>Chitinophaga</taxon>
    </lineage>
</organism>
<evidence type="ECO:0000256" key="5">
    <source>
        <dbReference type="ARBA" id="ARBA00023136"/>
    </source>
</evidence>
<feature type="domain" description="MacB-like periplasmic core" evidence="8">
    <location>
        <begin position="20"/>
        <end position="235"/>
    </location>
</feature>
<dbReference type="InterPro" id="IPR050250">
    <property type="entry name" value="Macrolide_Exporter_MacB"/>
</dbReference>
<evidence type="ECO:0000256" key="3">
    <source>
        <dbReference type="ARBA" id="ARBA00022692"/>
    </source>
</evidence>
<dbReference type="InterPro" id="IPR003838">
    <property type="entry name" value="ABC3_permease_C"/>
</dbReference>
<dbReference type="Proteomes" id="UP000198984">
    <property type="component" value="Unassembled WGS sequence"/>
</dbReference>
<dbReference type="AlphaFoldDB" id="A0A1H7HPQ9"/>
<feature type="transmembrane region" description="Helical" evidence="6">
    <location>
        <begin position="686"/>
        <end position="707"/>
    </location>
</feature>
<keyword evidence="5 6" id="KW-0472">Membrane</keyword>
<gene>
    <name evidence="9" type="ORF">SAMN04488505_101317</name>
</gene>
<evidence type="ECO:0000313" key="9">
    <source>
        <dbReference type="EMBL" id="SEK50205.1"/>
    </source>
</evidence>
<reference evidence="9 10" key="1">
    <citation type="submission" date="2016-10" db="EMBL/GenBank/DDBJ databases">
        <authorList>
            <person name="de Groot N.N."/>
        </authorList>
    </citation>
    <scope>NUCLEOTIDE SEQUENCE [LARGE SCALE GENOMIC DNA]</scope>
    <source>
        <strain evidence="9 10">DSM 21039</strain>
    </source>
</reference>
<dbReference type="PANTHER" id="PTHR30572:SF18">
    <property type="entry name" value="ABC-TYPE MACROLIDE FAMILY EXPORT SYSTEM PERMEASE COMPONENT 2"/>
    <property type="match status" value="1"/>
</dbReference>
<keyword evidence="4 6" id="KW-1133">Transmembrane helix</keyword>
<dbReference type="Pfam" id="PF02687">
    <property type="entry name" value="FtsX"/>
    <property type="match status" value="2"/>
</dbReference>
<feature type="transmembrane region" description="Helical" evidence="6">
    <location>
        <begin position="278"/>
        <end position="301"/>
    </location>
</feature>
<dbReference type="EMBL" id="FOBB01000001">
    <property type="protein sequence ID" value="SEK50205.1"/>
    <property type="molecule type" value="Genomic_DNA"/>
</dbReference>
<keyword evidence="2" id="KW-1003">Cell membrane</keyword>
<keyword evidence="10" id="KW-1185">Reference proteome</keyword>
<dbReference type="Pfam" id="PF12704">
    <property type="entry name" value="MacB_PCD"/>
    <property type="match status" value="2"/>
</dbReference>
<evidence type="ECO:0000259" key="7">
    <source>
        <dbReference type="Pfam" id="PF02687"/>
    </source>
</evidence>
<keyword evidence="3 6" id="KW-0812">Transmembrane</keyword>
<evidence type="ECO:0000256" key="4">
    <source>
        <dbReference type="ARBA" id="ARBA00022989"/>
    </source>
</evidence>
<evidence type="ECO:0000259" key="8">
    <source>
        <dbReference type="Pfam" id="PF12704"/>
    </source>
</evidence>
<accession>A0A1H7HPQ9</accession>
<feature type="transmembrane region" description="Helical" evidence="6">
    <location>
        <begin position="334"/>
        <end position="356"/>
    </location>
</feature>
<feature type="transmembrane region" description="Helical" evidence="6">
    <location>
        <begin position="376"/>
        <end position="396"/>
    </location>
</feature>
<feature type="transmembrane region" description="Helical" evidence="6">
    <location>
        <begin position="417"/>
        <end position="441"/>
    </location>
</feature>
<feature type="domain" description="ABC3 transporter permease C-terminal" evidence="7">
    <location>
        <begin position="285"/>
        <end position="401"/>
    </location>
</feature>
<dbReference type="InterPro" id="IPR025857">
    <property type="entry name" value="MacB_PCD"/>
</dbReference>
<feature type="domain" description="ABC3 transporter permease C-terminal" evidence="7">
    <location>
        <begin position="686"/>
        <end position="795"/>
    </location>
</feature>
<comment type="subcellular location">
    <subcellularLocation>
        <location evidence="1">Cell membrane</location>
        <topology evidence="1">Multi-pass membrane protein</topology>
    </subcellularLocation>
</comment>
<name>A0A1H7HPQ9_9BACT</name>
<dbReference type="RefSeq" id="WP_089906399.1">
    <property type="nucleotide sequence ID" value="NZ_FOBB01000001.1"/>
</dbReference>
<dbReference type="OrthoDB" id="5933722at2"/>
<evidence type="ECO:0000313" key="10">
    <source>
        <dbReference type="Proteomes" id="UP000198984"/>
    </source>
</evidence>